<dbReference type="PANTHER" id="PTHR30069">
    <property type="entry name" value="TONB-DEPENDENT OUTER MEMBRANE RECEPTOR"/>
    <property type="match status" value="1"/>
</dbReference>
<evidence type="ECO:0000256" key="7">
    <source>
        <dbReference type="ARBA" id="ARBA00023136"/>
    </source>
</evidence>
<keyword evidence="4 10" id="KW-0812">Transmembrane</keyword>
<comment type="caution">
    <text evidence="15">The sequence shown here is derived from an EMBL/GenBank/DDBJ whole genome shotgun (WGS) entry which is preliminary data.</text>
</comment>
<dbReference type="SUPFAM" id="SSF49464">
    <property type="entry name" value="Carboxypeptidase regulatory domain-like"/>
    <property type="match status" value="1"/>
</dbReference>
<protein>
    <submittedName>
        <fullName evidence="15">SusC/RagA family TonB-linked outer membrane protein</fullName>
    </submittedName>
</protein>
<evidence type="ECO:0000256" key="4">
    <source>
        <dbReference type="ARBA" id="ARBA00022692"/>
    </source>
</evidence>
<dbReference type="InterPro" id="IPR012910">
    <property type="entry name" value="Plug_dom"/>
</dbReference>
<dbReference type="InterPro" id="IPR023996">
    <property type="entry name" value="TonB-dep_OMP_SusC/RagA"/>
</dbReference>
<dbReference type="Gene3D" id="2.40.170.20">
    <property type="entry name" value="TonB-dependent receptor, beta-barrel domain"/>
    <property type="match status" value="1"/>
</dbReference>
<dbReference type="Gene3D" id="2.170.130.10">
    <property type="entry name" value="TonB-dependent receptor, plug domain"/>
    <property type="match status" value="1"/>
</dbReference>
<keyword evidence="9 10" id="KW-0998">Cell outer membrane</keyword>
<keyword evidence="16" id="KW-1185">Reference proteome</keyword>
<dbReference type="InterPro" id="IPR037066">
    <property type="entry name" value="Plug_dom_sf"/>
</dbReference>
<accession>A0A8T4H8B5</accession>
<feature type="domain" description="TonB-dependent receptor-like beta-barrel" evidence="13">
    <location>
        <begin position="465"/>
        <end position="863"/>
    </location>
</feature>
<dbReference type="InterPro" id="IPR023997">
    <property type="entry name" value="TonB-dep_OMP_SusC/RagA_CS"/>
</dbReference>
<feature type="domain" description="TonB-dependent receptor plug" evidence="14">
    <location>
        <begin position="119"/>
        <end position="242"/>
    </location>
</feature>
<dbReference type="AlphaFoldDB" id="A0A8T4H8B5"/>
<dbReference type="Pfam" id="PF07715">
    <property type="entry name" value="Plug"/>
    <property type="match status" value="1"/>
</dbReference>
<feature type="chain" id="PRO_5035907446" evidence="12">
    <location>
        <begin position="22"/>
        <end position="1076"/>
    </location>
</feature>
<dbReference type="GO" id="GO:0009279">
    <property type="term" value="C:cell outer membrane"/>
    <property type="evidence" value="ECO:0007669"/>
    <property type="project" value="UniProtKB-SubCell"/>
</dbReference>
<evidence type="ECO:0000313" key="16">
    <source>
        <dbReference type="Proteomes" id="UP000679691"/>
    </source>
</evidence>
<evidence type="ECO:0000256" key="3">
    <source>
        <dbReference type="ARBA" id="ARBA00022452"/>
    </source>
</evidence>
<dbReference type="InterPro" id="IPR039426">
    <property type="entry name" value="TonB-dep_rcpt-like"/>
</dbReference>
<keyword evidence="2 10" id="KW-0813">Transport</keyword>
<dbReference type="SUPFAM" id="SSF56935">
    <property type="entry name" value="Porins"/>
    <property type="match status" value="1"/>
</dbReference>
<evidence type="ECO:0000259" key="13">
    <source>
        <dbReference type="Pfam" id="PF00593"/>
    </source>
</evidence>
<gene>
    <name evidence="15" type="ORF">J5U18_07100</name>
</gene>
<comment type="subcellular location">
    <subcellularLocation>
        <location evidence="1 10">Cell outer membrane</location>
        <topology evidence="1 10">Multi-pass membrane protein</topology>
    </subcellularLocation>
</comment>
<dbReference type="PANTHER" id="PTHR30069:SF29">
    <property type="entry name" value="HEMOGLOBIN AND HEMOGLOBIN-HAPTOGLOBIN-BINDING PROTEIN 1-RELATED"/>
    <property type="match status" value="1"/>
</dbReference>
<dbReference type="Pfam" id="PF13715">
    <property type="entry name" value="CarbopepD_reg_2"/>
    <property type="match status" value="1"/>
</dbReference>
<evidence type="ECO:0000256" key="12">
    <source>
        <dbReference type="SAM" id="SignalP"/>
    </source>
</evidence>
<evidence type="ECO:0000256" key="5">
    <source>
        <dbReference type="ARBA" id="ARBA00022729"/>
    </source>
</evidence>
<organism evidence="15 16">
    <name type="scientific">Rhinopithecimicrobium faecis</name>
    <dbReference type="NCBI Taxonomy" id="2820698"/>
    <lineage>
        <taxon>Bacteria</taxon>
        <taxon>Pseudomonadati</taxon>
        <taxon>Bacteroidota</taxon>
        <taxon>Sphingobacteriia</taxon>
        <taxon>Sphingobacteriales</taxon>
        <taxon>Sphingobacteriaceae</taxon>
        <taxon>Rhinopithecimicrobium</taxon>
    </lineage>
</organism>
<dbReference type="EMBL" id="JAGKSB010000006">
    <property type="protein sequence ID" value="MBP3943330.1"/>
    <property type="molecule type" value="Genomic_DNA"/>
</dbReference>
<evidence type="ECO:0000256" key="6">
    <source>
        <dbReference type="ARBA" id="ARBA00023077"/>
    </source>
</evidence>
<evidence type="ECO:0000259" key="14">
    <source>
        <dbReference type="Pfam" id="PF07715"/>
    </source>
</evidence>
<keyword evidence="5 12" id="KW-0732">Signal</keyword>
<reference evidence="15" key="1">
    <citation type="submission" date="2021-03" db="EMBL/GenBank/DDBJ databases">
        <authorList>
            <person name="Lu T."/>
            <person name="Wang Q."/>
            <person name="Han X."/>
        </authorList>
    </citation>
    <scope>NUCLEOTIDE SEQUENCE</scope>
    <source>
        <strain evidence="15">WQ 2009</strain>
    </source>
</reference>
<comment type="similarity">
    <text evidence="10 11">Belongs to the TonB-dependent receptor family.</text>
</comment>
<evidence type="ECO:0000256" key="10">
    <source>
        <dbReference type="PROSITE-ProRule" id="PRU01360"/>
    </source>
</evidence>
<dbReference type="InterPro" id="IPR000531">
    <property type="entry name" value="Beta-barrel_TonB"/>
</dbReference>
<keyword evidence="6 11" id="KW-0798">TonB box</keyword>
<dbReference type="NCBIfam" id="TIGR04057">
    <property type="entry name" value="SusC_RagA_signa"/>
    <property type="match status" value="1"/>
</dbReference>
<dbReference type="NCBIfam" id="TIGR04056">
    <property type="entry name" value="OMP_RagA_SusC"/>
    <property type="match status" value="1"/>
</dbReference>
<dbReference type="PROSITE" id="PS52016">
    <property type="entry name" value="TONB_DEPENDENT_REC_3"/>
    <property type="match status" value="1"/>
</dbReference>
<dbReference type="Proteomes" id="UP000679691">
    <property type="component" value="Unassembled WGS sequence"/>
</dbReference>
<evidence type="ECO:0000256" key="8">
    <source>
        <dbReference type="ARBA" id="ARBA00023170"/>
    </source>
</evidence>
<dbReference type="GO" id="GO:0044718">
    <property type="term" value="P:siderophore transmembrane transport"/>
    <property type="evidence" value="ECO:0007669"/>
    <property type="project" value="TreeGrafter"/>
</dbReference>
<evidence type="ECO:0000313" key="15">
    <source>
        <dbReference type="EMBL" id="MBP3943330.1"/>
    </source>
</evidence>
<dbReference type="Gene3D" id="2.60.40.1120">
    <property type="entry name" value="Carboxypeptidase-like, regulatory domain"/>
    <property type="match status" value="1"/>
</dbReference>
<name>A0A8T4H8B5_9SPHI</name>
<proteinExistence type="inferred from homology"/>
<keyword evidence="8" id="KW-0675">Receptor</keyword>
<dbReference type="InterPro" id="IPR008969">
    <property type="entry name" value="CarboxyPept-like_regulatory"/>
</dbReference>
<dbReference type="GO" id="GO:0015344">
    <property type="term" value="F:siderophore uptake transmembrane transporter activity"/>
    <property type="evidence" value="ECO:0007669"/>
    <property type="project" value="TreeGrafter"/>
</dbReference>
<evidence type="ECO:0000256" key="2">
    <source>
        <dbReference type="ARBA" id="ARBA00022448"/>
    </source>
</evidence>
<evidence type="ECO:0000256" key="9">
    <source>
        <dbReference type="ARBA" id="ARBA00023237"/>
    </source>
</evidence>
<evidence type="ECO:0000256" key="1">
    <source>
        <dbReference type="ARBA" id="ARBA00004571"/>
    </source>
</evidence>
<keyword evidence="7 10" id="KW-0472">Membrane</keyword>
<sequence>MKKVYFIILALALTFATATQAQEKTIRGKVTSAINQQVLAGVTVQALGSQSGTSTNALGEFSLLINDTTSVIRFEFIGFTPQTLTLSNRDFLDVSLSPLTQQLSEVVVTAFGIERQRAELSYSTQEVKSEDITRTRDPNFTNALTGKVAGLEVKQSGTMGGSTNIVLRGYKSLTGNNQALFVIDGTPISNTNTNTDNQNAGRGGYDYGNSAADINPDDIESINVLKGAAATALYGARAANGVIMITTKKGKLNSSNITLNTGVTFGTIDRSTFPTYQQEYGAGYANEYSAFNYPSADGNFWFDTVFGNTSPGIIVPFTEDASYGGRFNPATSVYQWYAFDPSDPRYGTQTPWVAAQNTPVTFFKTAVNSNHSISIDGGSDKTTFKIGYARNDETGILENASITKNQFNFAGSHQHHPNLTISTLANFSKIDGLGRYGTGYDGRNTNQSFRQWWQTNVDILDLKEAYDRTGNNVTWNWTDINATGPIYMNNPYWERYNNYSNDSRYRYFGNVVLNWRPLSWLSVLGRASFDGTTEFQEERLAIGGSSLASYSRFDRTASEANYDLLVNFSKDLSKNIAFQGLIGSNLRRMHLNSIRAETNGGLIYENLFSLNNSVNSINAPLERNETIAVDGIFANANFGFYKSLFLEASIRRDQSTTLPLAQPYLYPSIATSFIFSNYIPQWEWLNYGKIRLNYAAVGNDAEALRVQNIYTINPLFDGVPISTTPNDLNNANLRPERTINYEAGLELHLFKNSVHLDVSVYRSLTNDQIMPVDVSKSSGYLRKYVNAGSVSNQGLEVTALVTPIRNTHFNWDLQLNFSTYKSRVVDLYENNENLQLATMQGGITLNATKGQAFGTLRGVDYVYLNGQPVVGEDGYYLSSEPNQVLGSIIPDWTAGIQNTFRYKQVALSFLVDIKKGGSLFSLDQYYGMATGLYVETAGNNELGNPQRLPVAEGGGVILPGVQADGSTNTVRAEAFDNSFTPYGYSRSPQAAFIYDASYVKLRELTINYTFPARLFQSSSYIKGLNIALVGRNLWIIHKNLPYADPELGLSAGNIQGYQSGVYPTVRNYGFNVRVNF</sequence>
<feature type="signal peptide" evidence="12">
    <location>
        <begin position="1"/>
        <end position="21"/>
    </location>
</feature>
<dbReference type="RefSeq" id="WP_353546821.1">
    <property type="nucleotide sequence ID" value="NZ_JAGKSB010000006.1"/>
</dbReference>
<keyword evidence="3 10" id="KW-1134">Transmembrane beta strand</keyword>
<dbReference type="Pfam" id="PF00593">
    <property type="entry name" value="TonB_dep_Rec_b-barrel"/>
    <property type="match status" value="1"/>
</dbReference>
<dbReference type="InterPro" id="IPR036942">
    <property type="entry name" value="Beta-barrel_TonB_sf"/>
</dbReference>
<evidence type="ECO:0000256" key="11">
    <source>
        <dbReference type="RuleBase" id="RU003357"/>
    </source>
</evidence>